<dbReference type="AlphaFoldDB" id="A0A1P8KC19"/>
<name>A0A1P8KC19_9BURK</name>
<dbReference type="EMBL" id="CP019239">
    <property type="protein sequence ID" value="APW43553.1"/>
    <property type="molecule type" value="Genomic_DNA"/>
</dbReference>
<sequence length="871" mass="94077">MPRHALGSRNPLHPDQLQRYMPQVQQQRQELRLVEAAWDNLALLSSLSSLSSKASANNDLARARHDFAALSAEMMQGLASEALKNVQEDLGSKAQMCIDIVVRNLFERSADIGFFATDAVLSQYLGQPEDADRTAMEQHLQAYASKYTVYRNIVLFDTQAQCQARLRYGDPTPDQASTADLAFLNRVVTNAGTYVQDYAVHGFCDPAQPTLVYAQSVSAPQGACGVLCLEFDLHDEAQSLFTSILDDGQHGDSAQALLALVDPDGRVIASSDALQLPMGWHLPGASAAGSFGLQHMGRRYMAVACDTTGFQGYTGLGWRGLALMPLDLAFDDEVQEEASALMQEAAGNADLLPAALRQIPLRSAAIQSALERSVWNGLLELNHVPSDGSGAQVRDVMFAKTLLSEIGVTAQKTAQAFSMALHDLHRVVMASTLRDTQSRTALAMQILDRNLYERANDCRWWALTAQFAETLQAGTPNCALSTQTLKTINALYTVYSCLVLFDRQGRVVAVSNDEYADQVGQVLDEAWVGATLRLGSSQDYAVSALEPSRFYPDAPTYIYSAAVRASASDAAPVLGGIAIVWDATAQMQSILADCATSLGPEDTLLFVDAQGAVVHSHGPRPADLTVLRTAQETAEPIVDLQGDLYGFGDANGPGYREFGGQNSYQHDLQCLALRRLCERQAKVPEVGSVQTTHHGTGNTATPSLQLATFSQGSYWLGLDATLIHMAAPDGKVLAASSVQAPFSGMVQVQNKVYPVLDLRNVVNDQSAMSPAADAARQLIVVQVPLENGSRVEFALRVDRLGAMLDLDRRQLQAINMPHNAAPSMVDAVVRFDAAAGETPGVLCQLSKTWLQYCVGTLRGDYSAQDLAQFQA</sequence>
<dbReference type="GO" id="GO:0007165">
    <property type="term" value="P:signal transduction"/>
    <property type="evidence" value="ECO:0007669"/>
    <property type="project" value="InterPro"/>
</dbReference>
<organism evidence="2 3">
    <name type="scientific">Rhodoferax saidenbachensis</name>
    <dbReference type="NCBI Taxonomy" id="1484693"/>
    <lineage>
        <taxon>Bacteria</taxon>
        <taxon>Pseudomonadati</taxon>
        <taxon>Pseudomonadota</taxon>
        <taxon>Betaproteobacteria</taxon>
        <taxon>Burkholderiales</taxon>
        <taxon>Comamonadaceae</taxon>
        <taxon>Rhodoferax</taxon>
    </lineage>
</organism>
<dbReference type="Gene3D" id="2.40.50.180">
    <property type="entry name" value="CheA-289, Domain 4"/>
    <property type="match status" value="1"/>
</dbReference>
<dbReference type="RefSeq" id="WP_051391978.1">
    <property type="nucleotide sequence ID" value="NZ_CP019239.1"/>
</dbReference>
<evidence type="ECO:0000259" key="1">
    <source>
        <dbReference type="Pfam" id="PF01584"/>
    </source>
</evidence>
<dbReference type="GO" id="GO:0006935">
    <property type="term" value="P:chemotaxis"/>
    <property type="evidence" value="ECO:0007669"/>
    <property type="project" value="InterPro"/>
</dbReference>
<dbReference type="STRING" id="1484693.RS694_14100"/>
<dbReference type="SUPFAM" id="SSF50341">
    <property type="entry name" value="CheW-like"/>
    <property type="match status" value="1"/>
</dbReference>
<accession>A0A1P8KC19</accession>
<dbReference type="KEGG" id="rsb:RS694_14100"/>
<gene>
    <name evidence="2" type="ORF">RS694_14100</name>
</gene>
<protein>
    <recommendedName>
        <fullName evidence="1">CheW-like domain-containing protein</fullName>
    </recommendedName>
</protein>
<feature type="domain" description="CheW-like" evidence="1">
    <location>
        <begin position="737"/>
        <end position="831"/>
    </location>
</feature>
<evidence type="ECO:0000313" key="3">
    <source>
        <dbReference type="Proteomes" id="UP000186110"/>
    </source>
</evidence>
<keyword evidence="3" id="KW-1185">Reference proteome</keyword>
<evidence type="ECO:0000313" key="2">
    <source>
        <dbReference type="EMBL" id="APW43553.1"/>
    </source>
</evidence>
<dbReference type="Pfam" id="PF01584">
    <property type="entry name" value="CheW"/>
    <property type="match status" value="1"/>
</dbReference>
<dbReference type="InterPro" id="IPR002545">
    <property type="entry name" value="CheW-lke_dom"/>
</dbReference>
<reference evidence="2 3" key="1">
    <citation type="submission" date="2017-01" db="EMBL/GenBank/DDBJ databases">
        <authorList>
            <person name="Mah S.A."/>
            <person name="Swanson W.J."/>
            <person name="Moy G.W."/>
            <person name="Vacquier V.D."/>
        </authorList>
    </citation>
    <scope>NUCLEOTIDE SEQUENCE [LARGE SCALE GENOMIC DNA]</scope>
    <source>
        <strain evidence="2 3">DSM 22694</strain>
    </source>
</reference>
<dbReference type="Proteomes" id="UP000186110">
    <property type="component" value="Chromosome"/>
</dbReference>
<dbReference type="eggNOG" id="COG0835">
    <property type="taxonomic scope" value="Bacteria"/>
</dbReference>
<dbReference type="InterPro" id="IPR036061">
    <property type="entry name" value="CheW-like_dom_sf"/>
</dbReference>
<proteinExistence type="predicted"/>